<gene>
    <name evidence="2" type="ORF">J5X75_05000</name>
</gene>
<dbReference type="EMBL" id="JAGFNS010000002">
    <property type="protein sequence ID" value="MBO3736870.1"/>
    <property type="molecule type" value="Genomic_DNA"/>
</dbReference>
<reference evidence="2 3" key="1">
    <citation type="submission" date="2021-03" db="EMBL/GenBank/DDBJ databases">
        <title>Actinoplanes flavus sp. nov., a novel actinomycete isolated from Coconut Palm rhizosphere soil.</title>
        <authorList>
            <person name="Luo X."/>
        </authorList>
    </citation>
    <scope>NUCLEOTIDE SEQUENCE [LARGE SCALE GENOMIC DNA]</scope>
    <source>
        <strain evidence="2 3">NEAU-H7</strain>
    </source>
</reference>
<accession>A0ABS3UDM0</accession>
<comment type="caution">
    <text evidence="2">The sequence shown here is derived from an EMBL/GenBank/DDBJ whole genome shotgun (WGS) entry which is preliminary data.</text>
</comment>
<dbReference type="Proteomes" id="UP000679690">
    <property type="component" value="Unassembled WGS sequence"/>
</dbReference>
<organism evidence="2 3">
    <name type="scientific">Actinoplanes flavus</name>
    <dbReference type="NCBI Taxonomy" id="2820290"/>
    <lineage>
        <taxon>Bacteria</taxon>
        <taxon>Bacillati</taxon>
        <taxon>Actinomycetota</taxon>
        <taxon>Actinomycetes</taxon>
        <taxon>Micromonosporales</taxon>
        <taxon>Micromonosporaceae</taxon>
        <taxon>Actinoplanes</taxon>
    </lineage>
</organism>
<dbReference type="RefSeq" id="WP_208466069.1">
    <property type="nucleotide sequence ID" value="NZ_JAGFNS010000002.1"/>
</dbReference>
<proteinExistence type="predicted"/>
<keyword evidence="3" id="KW-1185">Reference proteome</keyword>
<protein>
    <submittedName>
        <fullName evidence="2">Uncharacterized protein</fullName>
    </submittedName>
</protein>
<name>A0ABS3UDM0_9ACTN</name>
<evidence type="ECO:0000313" key="2">
    <source>
        <dbReference type="EMBL" id="MBO3736870.1"/>
    </source>
</evidence>
<sequence>MRSWMANGESRLQGWRRAREFGVPPSMIESATARRLAGDWAGACAAARVDVDLHLRAVGRAHGRGFAAMIRADLRRMAPELLRWHLPRIAPDGLLRPGLTMTLARYPGSAVHLVARTAPGWAAGGQRIGLALWEPRSRDPGPYPHARPDRRFRLDLHPHLWAADQAAELRERCGAESWQPSGEGYAAHRWEAEAAILRAAEGRDGPVTVRLGGGRRLVLGEDRPRRADRGGDPTGMVLPWAATWVLPDLELLHAGLITPDRLHPLVAAALAPGFSGTPAPAPTGPADPDGERLVECRGEVHRLGLVDGALRPLDHSEEELQREEILRRLGGPQLPCLAVVTGRGRRPAFLDEVRNRLDHGDHDGALAVAEEHLGPGARLPEGELRDEFAAAVEERDRYGMFRAGLLSGEPGLSGKVTLGRLGRRGRDHRTRPDKSTKR</sequence>
<evidence type="ECO:0000313" key="3">
    <source>
        <dbReference type="Proteomes" id="UP000679690"/>
    </source>
</evidence>
<evidence type="ECO:0000256" key="1">
    <source>
        <dbReference type="SAM" id="MobiDB-lite"/>
    </source>
</evidence>
<feature type="region of interest" description="Disordered" evidence="1">
    <location>
        <begin position="408"/>
        <end position="438"/>
    </location>
</feature>